<organism evidence="2 3">
    <name type="scientific">Alicyclobacillus fastidiosus</name>
    <dbReference type="NCBI Taxonomy" id="392011"/>
    <lineage>
        <taxon>Bacteria</taxon>
        <taxon>Bacillati</taxon>
        <taxon>Bacillota</taxon>
        <taxon>Bacilli</taxon>
        <taxon>Bacillales</taxon>
        <taxon>Alicyclobacillaceae</taxon>
        <taxon>Alicyclobacillus</taxon>
    </lineage>
</organism>
<dbReference type="Proteomes" id="UP001579974">
    <property type="component" value="Unassembled WGS sequence"/>
</dbReference>
<evidence type="ECO:0000259" key="1">
    <source>
        <dbReference type="Pfam" id="PF01548"/>
    </source>
</evidence>
<protein>
    <submittedName>
        <fullName evidence="2">Transposase</fullName>
    </submittedName>
</protein>
<evidence type="ECO:0000313" key="3">
    <source>
        <dbReference type="Proteomes" id="UP001579974"/>
    </source>
</evidence>
<dbReference type="RefSeq" id="WP_375330605.1">
    <property type="nucleotide sequence ID" value="NZ_JBDXSU010000042.1"/>
</dbReference>
<gene>
    <name evidence="2" type="ORF">KKP3000_003094</name>
</gene>
<dbReference type="Pfam" id="PF01548">
    <property type="entry name" value="DEDD_Tnp_IS110"/>
    <property type="match status" value="1"/>
</dbReference>
<proteinExistence type="predicted"/>
<keyword evidence="3" id="KW-1185">Reference proteome</keyword>
<feature type="non-terminal residue" evidence="2">
    <location>
        <position position="1"/>
    </location>
</feature>
<dbReference type="EMBL" id="JBDXSU010000042">
    <property type="protein sequence ID" value="MFB5193148.1"/>
    <property type="molecule type" value="Genomic_DNA"/>
</dbReference>
<feature type="domain" description="Transposase IS110-like N-terminal" evidence="1">
    <location>
        <begin position="18"/>
        <end position="90"/>
    </location>
</feature>
<reference evidence="2 3" key="1">
    <citation type="journal article" date="2024" name="Int. J. Mol. Sci.">
        <title>Exploration of Alicyclobacillus spp. Genome in Search of Antibiotic Resistance.</title>
        <authorList>
            <person name="Bucka-Kolendo J."/>
            <person name="Kiousi D.E."/>
            <person name="Dekowska A."/>
            <person name="Mikolajczuk-Szczyrba A."/>
            <person name="Karadedos D.M."/>
            <person name="Michael P."/>
            <person name="Galanis A."/>
            <person name="Sokolowska B."/>
        </authorList>
    </citation>
    <scope>NUCLEOTIDE SEQUENCE [LARGE SCALE GENOMIC DNA]</scope>
    <source>
        <strain evidence="2 3">KKP 3000</strain>
    </source>
</reference>
<sequence>SPVLKGEGSREAPDLPDNIANWLIERGSDVVLVNPMTTKRYKENRDNSPSKRGPKDAIIISDVISRGYYTTFRPSDEIFRRFQVLVKNREH</sequence>
<dbReference type="InterPro" id="IPR002525">
    <property type="entry name" value="Transp_IS110-like_N"/>
</dbReference>
<evidence type="ECO:0000313" key="2">
    <source>
        <dbReference type="EMBL" id="MFB5193148.1"/>
    </source>
</evidence>
<name>A0ABV5ALJ1_9BACL</name>
<accession>A0ABV5ALJ1</accession>
<comment type="caution">
    <text evidence="2">The sequence shown here is derived from an EMBL/GenBank/DDBJ whole genome shotgun (WGS) entry which is preliminary data.</text>
</comment>